<accession>A0A9K3I2P4</accession>
<dbReference type="OrthoDB" id="1277335at2759"/>
<dbReference type="Pfam" id="PF05056">
    <property type="entry name" value="DUF674"/>
    <property type="match status" value="2"/>
</dbReference>
<protein>
    <recommendedName>
        <fullName evidence="3">DUF674 family protein</fullName>
    </recommendedName>
</protein>
<evidence type="ECO:0000313" key="1">
    <source>
        <dbReference type="EMBL" id="KAF5789101.1"/>
    </source>
</evidence>
<dbReference type="AlphaFoldDB" id="A0A9K3I2P4"/>
<dbReference type="Proteomes" id="UP000215914">
    <property type="component" value="Unassembled WGS sequence"/>
</dbReference>
<evidence type="ECO:0008006" key="3">
    <source>
        <dbReference type="Google" id="ProtNLM"/>
    </source>
</evidence>
<reference evidence="1" key="2">
    <citation type="submission" date="2020-06" db="EMBL/GenBank/DDBJ databases">
        <title>Helianthus annuus Genome sequencing and assembly Release 2.</title>
        <authorList>
            <person name="Gouzy J."/>
            <person name="Langlade N."/>
            <person name="Munos S."/>
        </authorList>
    </citation>
    <scope>NUCLEOTIDE SEQUENCE</scope>
    <source>
        <tissue evidence="1">Leaves</tissue>
    </source>
</reference>
<name>A0A9K3I2P4_HELAN</name>
<dbReference type="PANTHER" id="PTHR33103:SF27">
    <property type="entry name" value="OS04G0594700 PROTEIN"/>
    <property type="match status" value="1"/>
</dbReference>
<keyword evidence="2" id="KW-1185">Reference proteome</keyword>
<reference evidence="1" key="1">
    <citation type="journal article" date="2017" name="Nature">
        <title>The sunflower genome provides insights into oil metabolism, flowering and Asterid evolution.</title>
        <authorList>
            <person name="Badouin H."/>
            <person name="Gouzy J."/>
            <person name="Grassa C.J."/>
            <person name="Murat F."/>
            <person name="Staton S.E."/>
            <person name="Cottret L."/>
            <person name="Lelandais-Briere C."/>
            <person name="Owens G.L."/>
            <person name="Carrere S."/>
            <person name="Mayjonade B."/>
            <person name="Legrand L."/>
            <person name="Gill N."/>
            <person name="Kane N.C."/>
            <person name="Bowers J.E."/>
            <person name="Hubner S."/>
            <person name="Bellec A."/>
            <person name="Berard A."/>
            <person name="Berges H."/>
            <person name="Blanchet N."/>
            <person name="Boniface M.C."/>
            <person name="Brunel D."/>
            <person name="Catrice O."/>
            <person name="Chaidir N."/>
            <person name="Claudel C."/>
            <person name="Donnadieu C."/>
            <person name="Faraut T."/>
            <person name="Fievet G."/>
            <person name="Helmstetter N."/>
            <person name="King M."/>
            <person name="Knapp S.J."/>
            <person name="Lai Z."/>
            <person name="Le Paslier M.C."/>
            <person name="Lippi Y."/>
            <person name="Lorenzon L."/>
            <person name="Mandel J.R."/>
            <person name="Marage G."/>
            <person name="Marchand G."/>
            <person name="Marquand E."/>
            <person name="Bret-Mestries E."/>
            <person name="Morien E."/>
            <person name="Nambeesan S."/>
            <person name="Nguyen T."/>
            <person name="Pegot-Espagnet P."/>
            <person name="Pouilly N."/>
            <person name="Raftis F."/>
            <person name="Sallet E."/>
            <person name="Schiex T."/>
            <person name="Thomas J."/>
            <person name="Vandecasteele C."/>
            <person name="Vares D."/>
            <person name="Vear F."/>
            <person name="Vautrin S."/>
            <person name="Crespi M."/>
            <person name="Mangin B."/>
            <person name="Burke J.M."/>
            <person name="Salse J."/>
            <person name="Munos S."/>
            <person name="Vincourt P."/>
            <person name="Rieseberg L.H."/>
            <person name="Langlade N.B."/>
        </authorList>
    </citation>
    <scope>NUCLEOTIDE SEQUENCE</scope>
    <source>
        <tissue evidence="1">Leaves</tissue>
    </source>
</reference>
<comment type="caution">
    <text evidence="1">The sequence shown here is derived from an EMBL/GenBank/DDBJ whole genome shotgun (WGS) entry which is preliminary data.</text>
</comment>
<dbReference type="PANTHER" id="PTHR33103">
    <property type="entry name" value="OS01G0153900 PROTEIN"/>
    <property type="match status" value="1"/>
</dbReference>
<dbReference type="InterPro" id="IPR007750">
    <property type="entry name" value="DUF674"/>
</dbReference>
<organism evidence="1 2">
    <name type="scientific">Helianthus annuus</name>
    <name type="common">Common sunflower</name>
    <dbReference type="NCBI Taxonomy" id="4232"/>
    <lineage>
        <taxon>Eukaryota</taxon>
        <taxon>Viridiplantae</taxon>
        <taxon>Streptophyta</taxon>
        <taxon>Embryophyta</taxon>
        <taxon>Tracheophyta</taxon>
        <taxon>Spermatophyta</taxon>
        <taxon>Magnoliopsida</taxon>
        <taxon>eudicotyledons</taxon>
        <taxon>Gunneridae</taxon>
        <taxon>Pentapetalae</taxon>
        <taxon>asterids</taxon>
        <taxon>campanulids</taxon>
        <taxon>Asterales</taxon>
        <taxon>Asteraceae</taxon>
        <taxon>Asteroideae</taxon>
        <taxon>Heliantheae alliance</taxon>
        <taxon>Heliantheae</taxon>
        <taxon>Helianthus</taxon>
    </lineage>
</organism>
<gene>
    <name evidence="1" type="ORF">HanXRQr2_Chr09g0366881</name>
</gene>
<dbReference type="EMBL" id="MNCJ02000324">
    <property type="protein sequence ID" value="KAF5789101.1"/>
    <property type="molecule type" value="Genomic_DNA"/>
</dbReference>
<sequence length="462" mass="52043">MTDFTAKAAKISIKVIVDKVNKRAVYAETDYAFVDILFSFITLPMGTIVKLLEKVDDKKFEVLRSFSNLYQSLKNFPERYLSIKNCKPMLLNPRSLSYDHCRNLQLLLDETEPYTSQEEYCRRFYRGSWDTGVFVSDIATFIVTDDLCVMPYTSATSIRLLTDCGITNKSCLEEIKLDMGREQILCFLNAALSFDSVFTYLVFNRASLIRDLVVPGQILSFHQIINLIKKGESSSSKFLLEVALQKSTGKLLFAEDKGDFVDFLFGLLSIPLGTVVGELLKGFSSLNCMENIIKSISDMSVGTYLKSQDIKDMLLKPHIGQHYTSKNQVFPLEGTSLHDSHTEHGDPRKDGLLLKRPGLFIVTDDLTITPSSSNSTISTLSSYNVSFDDVEKHEISIGLKEGLRMLKASLRSCSTTLTDSLKHQLEVIPSVRLRIRLVRTRFMNKVAANAGEERSARVYNKG</sequence>
<evidence type="ECO:0000313" key="2">
    <source>
        <dbReference type="Proteomes" id="UP000215914"/>
    </source>
</evidence>
<proteinExistence type="predicted"/>
<dbReference type="Gramene" id="mRNA:HanXRQr2_Chr09g0366881">
    <property type="protein sequence ID" value="mRNA:HanXRQr2_Chr09g0366881"/>
    <property type="gene ID" value="HanXRQr2_Chr09g0366881"/>
</dbReference>